<dbReference type="OrthoDB" id="1601at2759"/>
<gene>
    <name evidence="1" type="ORF">Acr_07g0011810</name>
</gene>
<dbReference type="EMBL" id="BJWL01000007">
    <property type="protein sequence ID" value="GFY90985.1"/>
    <property type="molecule type" value="Genomic_DNA"/>
</dbReference>
<organism evidence="1 2">
    <name type="scientific">Actinidia rufa</name>
    <dbReference type="NCBI Taxonomy" id="165716"/>
    <lineage>
        <taxon>Eukaryota</taxon>
        <taxon>Viridiplantae</taxon>
        <taxon>Streptophyta</taxon>
        <taxon>Embryophyta</taxon>
        <taxon>Tracheophyta</taxon>
        <taxon>Spermatophyta</taxon>
        <taxon>Magnoliopsida</taxon>
        <taxon>eudicotyledons</taxon>
        <taxon>Gunneridae</taxon>
        <taxon>Pentapetalae</taxon>
        <taxon>asterids</taxon>
        <taxon>Ericales</taxon>
        <taxon>Actinidiaceae</taxon>
        <taxon>Actinidia</taxon>
    </lineage>
</organism>
<sequence length="104" mass="11629">MCKDRGRAWDEDIRWHFQTARIVWGEPLAERASPSRGLRASNLLSPTISSIVGLALDPSIVALDDLMAQYFSRILAAMEKIEGQVLDVTKVLAKAFSTQNREVE</sequence>
<dbReference type="AlphaFoldDB" id="A0A7J0EWY8"/>
<accession>A0A7J0EWY8</accession>
<name>A0A7J0EWY8_9ERIC</name>
<proteinExistence type="predicted"/>
<dbReference type="Proteomes" id="UP000585474">
    <property type="component" value="Unassembled WGS sequence"/>
</dbReference>
<evidence type="ECO:0000313" key="1">
    <source>
        <dbReference type="EMBL" id="GFY90985.1"/>
    </source>
</evidence>
<comment type="caution">
    <text evidence="1">The sequence shown here is derived from an EMBL/GenBank/DDBJ whole genome shotgun (WGS) entry which is preliminary data.</text>
</comment>
<keyword evidence="2" id="KW-1185">Reference proteome</keyword>
<evidence type="ECO:0000313" key="2">
    <source>
        <dbReference type="Proteomes" id="UP000585474"/>
    </source>
</evidence>
<protein>
    <submittedName>
        <fullName evidence="1">Uncharacterized protein</fullName>
    </submittedName>
</protein>
<reference evidence="1 2" key="1">
    <citation type="submission" date="2019-07" db="EMBL/GenBank/DDBJ databases">
        <title>De Novo Assembly of kiwifruit Actinidia rufa.</title>
        <authorList>
            <person name="Sugita-Konishi S."/>
            <person name="Sato K."/>
            <person name="Mori E."/>
            <person name="Abe Y."/>
            <person name="Kisaki G."/>
            <person name="Hamano K."/>
            <person name="Suezawa K."/>
            <person name="Otani M."/>
            <person name="Fukuda T."/>
            <person name="Manabe T."/>
            <person name="Gomi K."/>
            <person name="Tabuchi M."/>
            <person name="Akimitsu K."/>
            <person name="Kataoka I."/>
        </authorList>
    </citation>
    <scope>NUCLEOTIDE SEQUENCE [LARGE SCALE GENOMIC DNA]</scope>
    <source>
        <strain evidence="2">cv. Fuchu</strain>
    </source>
</reference>